<accession>A0A922M872</accession>
<gene>
    <name evidence="1" type="ORF">HF086_009019</name>
</gene>
<evidence type="ECO:0000313" key="2">
    <source>
        <dbReference type="Proteomes" id="UP000814243"/>
    </source>
</evidence>
<dbReference type="Proteomes" id="UP000814243">
    <property type="component" value="Unassembled WGS sequence"/>
</dbReference>
<protein>
    <submittedName>
        <fullName evidence="1">Uncharacterized protein</fullName>
    </submittedName>
</protein>
<evidence type="ECO:0000313" key="1">
    <source>
        <dbReference type="EMBL" id="KAH9632050.1"/>
    </source>
</evidence>
<sequence>MAPRKSIKKRIVAKIVTGNRLPCAFCQCEVDDELTYGKLYAIGEIHCHYFCVVSFVSIWTCNGIFLRSFCQVHAPKQNIPPAIMENAKQRMRKDNRNKKKISNFKDLKELSICDGNEVTDSDTQSVCVICYEVVDGYPTVNTFWPPCCARDA</sequence>
<comment type="caution">
    <text evidence="1">The sequence shown here is derived from an EMBL/GenBank/DDBJ whole genome shotgun (WGS) entry which is preliminary data.</text>
</comment>
<reference evidence="1" key="1">
    <citation type="journal article" date="2021" name="G3 (Bethesda)">
        <title>Genome and transcriptome analysis of the beet armyworm Spodoptera exigua reveals targets for pest control. .</title>
        <authorList>
            <person name="Simon S."/>
            <person name="Breeschoten T."/>
            <person name="Jansen H.J."/>
            <person name="Dirks R.P."/>
            <person name="Schranz M.E."/>
            <person name="Ros V.I.D."/>
        </authorList>
    </citation>
    <scope>NUCLEOTIDE SEQUENCE</scope>
    <source>
        <strain evidence="1">TB_SE_WUR_2020</strain>
    </source>
</reference>
<proteinExistence type="predicted"/>
<dbReference type="AlphaFoldDB" id="A0A922M872"/>
<organism evidence="1 2">
    <name type="scientific">Spodoptera exigua</name>
    <name type="common">Beet armyworm</name>
    <name type="synonym">Noctua fulgens</name>
    <dbReference type="NCBI Taxonomy" id="7107"/>
    <lineage>
        <taxon>Eukaryota</taxon>
        <taxon>Metazoa</taxon>
        <taxon>Ecdysozoa</taxon>
        <taxon>Arthropoda</taxon>
        <taxon>Hexapoda</taxon>
        <taxon>Insecta</taxon>
        <taxon>Pterygota</taxon>
        <taxon>Neoptera</taxon>
        <taxon>Endopterygota</taxon>
        <taxon>Lepidoptera</taxon>
        <taxon>Glossata</taxon>
        <taxon>Ditrysia</taxon>
        <taxon>Noctuoidea</taxon>
        <taxon>Noctuidae</taxon>
        <taxon>Amphipyrinae</taxon>
        <taxon>Spodoptera</taxon>
    </lineage>
</organism>
<name>A0A922M872_SPOEX</name>
<dbReference type="EMBL" id="JACEFF010000734">
    <property type="protein sequence ID" value="KAH9632050.1"/>
    <property type="molecule type" value="Genomic_DNA"/>
</dbReference>